<feature type="non-terminal residue" evidence="1">
    <location>
        <position position="84"/>
    </location>
</feature>
<keyword evidence="2" id="KW-1185">Reference proteome</keyword>
<dbReference type="Proteomes" id="UP001295794">
    <property type="component" value="Unassembled WGS sequence"/>
</dbReference>
<evidence type="ECO:0000313" key="2">
    <source>
        <dbReference type="Proteomes" id="UP001295794"/>
    </source>
</evidence>
<accession>A0AAD2HAQ6</accession>
<proteinExistence type="predicted"/>
<protein>
    <submittedName>
        <fullName evidence="1">Uncharacterized protein</fullName>
    </submittedName>
</protein>
<feature type="non-terminal residue" evidence="1">
    <location>
        <position position="1"/>
    </location>
</feature>
<dbReference type="AlphaFoldDB" id="A0AAD2HAQ6"/>
<gene>
    <name evidence="1" type="ORF">MYCIT1_LOCUS16295</name>
</gene>
<comment type="caution">
    <text evidence="1">The sequence shown here is derived from an EMBL/GenBank/DDBJ whole genome shotgun (WGS) entry which is preliminary data.</text>
</comment>
<reference evidence="1" key="1">
    <citation type="submission" date="2023-11" db="EMBL/GenBank/DDBJ databases">
        <authorList>
            <person name="De Vega J J."/>
            <person name="De Vega J J."/>
        </authorList>
    </citation>
    <scope>NUCLEOTIDE SEQUENCE</scope>
</reference>
<sequence>PFLSLWQSLFPSEDILFAKISSATKHHSGLSGPKSRSLPPISAGAYIVSLFMVTLSFPAQMNLRTLLSSLSSISFGIPCTVARY</sequence>
<evidence type="ECO:0000313" key="1">
    <source>
        <dbReference type="EMBL" id="CAK5271323.1"/>
    </source>
</evidence>
<name>A0AAD2HAQ6_9AGAR</name>
<organism evidence="1 2">
    <name type="scientific">Mycena citricolor</name>
    <dbReference type="NCBI Taxonomy" id="2018698"/>
    <lineage>
        <taxon>Eukaryota</taxon>
        <taxon>Fungi</taxon>
        <taxon>Dikarya</taxon>
        <taxon>Basidiomycota</taxon>
        <taxon>Agaricomycotina</taxon>
        <taxon>Agaricomycetes</taxon>
        <taxon>Agaricomycetidae</taxon>
        <taxon>Agaricales</taxon>
        <taxon>Marasmiineae</taxon>
        <taxon>Mycenaceae</taxon>
        <taxon>Mycena</taxon>
    </lineage>
</organism>
<dbReference type="EMBL" id="CAVNYO010000169">
    <property type="protein sequence ID" value="CAK5271323.1"/>
    <property type="molecule type" value="Genomic_DNA"/>
</dbReference>